<dbReference type="PROSITE" id="PS51369">
    <property type="entry name" value="TCP"/>
    <property type="match status" value="1"/>
</dbReference>
<organism evidence="8">
    <name type="scientific">Davidia involucrata</name>
    <name type="common">Dove tree</name>
    <dbReference type="NCBI Taxonomy" id="16924"/>
    <lineage>
        <taxon>Eukaryota</taxon>
        <taxon>Viridiplantae</taxon>
        <taxon>Streptophyta</taxon>
        <taxon>Embryophyta</taxon>
        <taxon>Tracheophyta</taxon>
        <taxon>Spermatophyta</taxon>
        <taxon>Magnoliopsida</taxon>
        <taxon>eudicotyledons</taxon>
        <taxon>Gunneridae</taxon>
        <taxon>Pentapetalae</taxon>
        <taxon>asterids</taxon>
        <taxon>Cornales</taxon>
        <taxon>Nyssaceae</taxon>
        <taxon>Davidia</taxon>
    </lineage>
</organism>
<dbReference type="GO" id="GO:0043565">
    <property type="term" value="F:sequence-specific DNA binding"/>
    <property type="evidence" value="ECO:0007669"/>
    <property type="project" value="TreeGrafter"/>
</dbReference>
<dbReference type="GO" id="GO:0003700">
    <property type="term" value="F:DNA-binding transcription factor activity"/>
    <property type="evidence" value="ECO:0007669"/>
    <property type="project" value="InterPro"/>
</dbReference>
<dbReference type="GO" id="GO:0005634">
    <property type="term" value="C:nucleus"/>
    <property type="evidence" value="ECO:0007669"/>
    <property type="project" value="UniProtKB-SubCell"/>
</dbReference>
<dbReference type="PANTHER" id="PTHR31072">
    <property type="entry name" value="TRANSCRIPTION FACTOR TCP4-RELATED"/>
    <property type="match status" value="1"/>
</dbReference>
<name>A0A5B6YLA0_DAVIN</name>
<keyword evidence="2" id="KW-0805">Transcription regulation</keyword>
<keyword evidence="5" id="KW-0539">Nucleus</keyword>
<reference evidence="8" key="1">
    <citation type="submission" date="2019-08" db="EMBL/GenBank/DDBJ databases">
        <title>Reference gene set and small RNA set construction with multiple tissues from Davidia involucrata Baill.</title>
        <authorList>
            <person name="Yang H."/>
            <person name="Zhou C."/>
            <person name="Li G."/>
            <person name="Wang J."/>
            <person name="Gao P."/>
            <person name="Wang M."/>
            <person name="Wang R."/>
            <person name="Zhao Y."/>
        </authorList>
    </citation>
    <scope>NUCLEOTIDE SEQUENCE</scope>
    <source>
        <tissue evidence="8">Mixed with DoveR01_LX</tissue>
    </source>
</reference>
<proteinExistence type="predicted"/>
<sequence>MASIDNQTIEPDDDEVNNGYKDDNNNTKILSSDLLLSEPPEFTISVVPPPPPPEEAVERHPPVADIVPSLKEEPTDTDLEGSIPVAVMPMHMQAPSIGKSMVVAPNRASKDRHTKVEGRGRRIRMPATCAARIFQLTRELGHKSDGETIRWLLEHAEPAIIEATGTGTVPAIAVSVNGTLKIPTTPTTTTEGETTKKKRKRACNSEFYDVNDSAASNLAPVAPIAPMMPQGLVPVWTMGGGAGVVPPNAVAGGAFFMIPPTAATIAGPSNQPQLWAIPATATPVFNVSARPISNFVSAMQPGVNFGGGGSDGGGGEFQALAVSVSNSGASGERKSGKVSTMAPSSSSTTSTTQMLRDFSLEIYDKKELQFMVSSASDQPTSSKP</sequence>
<evidence type="ECO:0000313" key="8">
    <source>
        <dbReference type="EMBL" id="MPA32488.1"/>
    </source>
</evidence>
<dbReference type="InterPro" id="IPR017887">
    <property type="entry name" value="TF_TCP_subgr"/>
</dbReference>
<dbReference type="PANTHER" id="PTHR31072:SF1">
    <property type="entry name" value="TRANSCRIPTION FACTOR TCP9"/>
    <property type="match status" value="1"/>
</dbReference>
<protein>
    <recommendedName>
        <fullName evidence="7">TCP domain-containing protein</fullName>
    </recommendedName>
</protein>
<evidence type="ECO:0000256" key="1">
    <source>
        <dbReference type="ARBA" id="ARBA00004123"/>
    </source>
</evidence>
<evidence type="ECO:0000256" key="2">
    <source>
        <dbReference type="ARBA" id="ARBA00023015"/>
    </source>
</evidence>
<dbReference type="InterPro" id="IPR005333">
    <property type="entry name" value="Transcription_factor_TCP"/>
</dbReference>
<dbReference type="Pfam" id="PF03634">
    <property type="entry name" value="TCP"/>
    <property type="match status" value="1"/>
</dbReference>
<evidence type="ECO:0000256" key="5">
    <source>
        <dbReference type="ARBA" id="ARBA00023242"/>
    </source>
</evidence>
<keyword evidence="4" id="KW-0804">Transcription</keyword>
<feature type="region of interest" description="Disordered" evidence="6">
    <location>
        <begin position="1"/>
        <end position="33"/>
    </location>
</feature>
<comment type="subcellular location">
    <subcellularLocation>
        <location evidence="1">Nucleus</location>
    </subcellularLocation>
</comment>
<gene>
    <name evidence="8" type="ORF">Din_001929</name>
</gene>
<dbReference type="AlphaFoldDB" id="A0A5B6YLA0"/>
<evidence type="ECO:0000256" key="6">
    <source>
        <dbReference type="SAM" id="MobiDB-lite"/>
    </source>
</evidence>
<keyword evidence="3" id="KW-0238">DNA-binding</keyword>
<feature type="domain" description="TCP" evidence="7">
    <location>
        <begin position="109"/>
        <end position="163"/>
    </location>
</feature>
<evidence type="ECO:0000256" key="4">
    <source>
        <dbReference type="ARBA" id="ARBA00023163"/>
    </source>
</evidence>
<feature type="region of interest" description="Disordered" evidence="6">
    <location>
        <begin position="326"/>
        <end position="353"/>
    </location>
</feature>
<accession>A0A5B6YLA0</accession>
<evidence type="ECO:0000256" key="3">
    <source>
        <dbReference type="ARBA" id="ARBA00023125"/>
    </source>
</evidence>
<evidence type="ECO:0000259" key="7">
    <source>
        <dbReference type="PROSITE" id="PS51369"/>
    </source>
</evidence>
<dbReference type="EMBL" id="GHES01001929">
    <property type="protein sequence ID" value="MPA32488.1"/>
    <property type="molecule type" value="Transcribed_RNA"/>
</dbReference>